<dbReference type="EMBL" id="AFFY01000032">
    <property type="protein sequence ID" value="EHG99857.1"/>
    <property type="molecule type" value="Genomic_DNA"/>
</dbReference>
<dbReference type="Proteomes" id="UP000003598">
    <property type="component" value="Unassembled WGS sequence"/>
</dbReference>
<dbReference type="STRING" id="762968.HMPREF9441_02289"/>
<name>G5SSD9_9BACT</name>
<reference evidence="1 2" key="1">
    <citation type="submission" date="2011-03" db="EMBL/GenBank/DDBJ databases">
        <authorList>
            <person name="Weinstock G."/>
            <person name="Sodergren E."/>
            <person name="Clifton S."/>
            <person name="Fulton L."/>
            <person name="Fulton B."/>
            <person name="Courtney L."/>
            <person name="Fronick C."/>
            <person name="Harrison M."/>
            <person name="Strong C."/>
            <person name="Farmer C."/>
            <person name="Delahaunty K."/>
            <person name="Markovic C."/>
            <person name="Hall O."/>
            <person name="Minx P."/>
            <person name="Tomlinson C."/>
            <person name="Mitreva M."/>
            <person name="Hou S."/>
            <person name="Chen J."/>
            <person name="Wollam A."/>
            <person name="Pepin K.H."/>
            <person name="Johnson M."/>
            <person name="Bhonagiri V."/>
            <person name="Zhang X."/>
            <person name="Suruliraj S."/>
            <person name="Warren W."/>
            <person name="Chinwalla A."/>
            <person name="Mardis E.R."/>
            <person name="Wilson R.K."/>
        </authorList>
    </citation>
    <scope>NUCLEOTIDE SEQUENCE [LARGE SCALE GENOMIC DNA]</scope>
    <source>
        <strain evidence="1 2">YIT 11840</strain>
    </source>
</reference>
<evidence type="ECO:0000313" key="1">
    <source>
        <dbReference type="EMBL" id="EHG99857.1"/>
    </source>
</evidence>
<dbReference type="OrthoDB" id="1100874at2"/>
<accession>G5SSD9</accession>
<keyword evidence="2" id="KW-1185">Reference proteome</keyword>
<protein>
    <submittedName>
        <fullName evidence="1">Uncharacterized protein</fullName>
    </submittedName>
</protein>
<dbReference type="RefSeq" id="WP_008620700.1">
    <property type="nucleotide sequence ID" value="NZ_JH376604.1"/>
</dbReference>
<sequence>MKKLTLKDLQSLAHVMAHVSEMEQRCFVGGGTDGNYIVLGEVAHRNIPITVKMPVGTFDTSQKLLMLIPGWGIAISYVIGVTDTMIGY</sequence>
<comment type="caution">
    <text evidence="1">The sequence shown here is derived from an EMBL/GenBank/DDBJ whole genome shotgun (WGS) entry which is preliminary data.</text>
</comment>
<dbReference type="HOGENOM" id="CLU_2466197_0_0_10"/>
<gene>
    <name evidence="1" type="ORF">HMPREF9441_02289</name>
</gene>
<organism evidence="1 2">
    <name type="scientific">Paraprevotella clara YIT 11840</name>
    <dbReference type="NCBI Taxonomy" id="762968"/>
    <lineage>
        <taxon>Bacteria</taxon>
        <taxon>Pseudomonadati</taxon>
        <taxon>Bacteroidota</taxon>
        <taxon>Bacteroidia</taxon>
        <taxon>Bacteroidales</taxon>
        <taxon>Prevotellaceae</taxon>
        <taxon>Paraprevotella</taxon>
    </lineage>
</organism>
<dbReference type="GeneID" id="93557710"/>
<proteinExistence type="predicted"/>
<evidence type="ECO:0000313" key="2">
    <source>
        <dbReference type="Proteomes" id="UP000003598"/>
    </source>
</evidence>
<dbReference type="AlphaFoldDB" id="G5SSD9"/>